<keyword evidence="13" id="KW-1185">Reference proteome</keyword>
<dbReference type="SUPFAM" id="SSF52540">
    <property type="entry name" value="P-loop containing nucleoside triphosphate hydrolases"/>
    <property type="match status" value="1"/>
</dbReference>
<gene>
    <name evidence="12" type="ORF">JCGZ_21106</name>
</gene>
<proteinExistence type="inferred from homology"/>
<feature type="transmembrane region" description="Helical" evidence="10">
    <location>
        <begin position="563"/>
        <end position="584"/>
    </location>
</feature>
<keyword evidence="6" id="KW-0067">ATP-binding</keyword>
<dbReference type="PANTHER" id="PTHR48042">
    <property type="entry name" value="ABC TRANSPORTER G FAMILY MEMBER 11"/>
    <property type="match status" value="1"/>
</dbReference>
<evidence type="ECO:0000256" key="6">
    <source>
        <dbReference type="ARBA" id="ARBA00022840"/>
    </source>
</evidence>
<organism evidence="12 13">
    <name type="scientific">Jatropha curcas</name>
    <name type="common">Barbados nut</name>
    <dbReference type="NCBI Taxonomy" id="180498"/>
    <lineage>
        <taxon>Eukaryota</taxon>
        <taxon>Viridiplantae</taxon>
        <taxon>Streptophyta</taxon>
        <taxon>Embryophyta</taxon>
        <taxon>Tracheophyta</taxon>
        <taxon>Spermatophyta</taxon>
        <taxon>Magnoliopsida</taxon>
        <taxon>eudicotyledons</taxon>
        <taxon>Gunneridae</taxon>
        <taxon>Pentapetalae</taxon>
        <taxon>rosids</taxon>
        <taxon>fabids</taxon>
        <taxon>Malpighiales</taxon>
        <taxon>Euphorbiaceae</taxon>
        <taxon>Crotonoideae</taxon>
        <taxon>Jatropheae</taxon>
        <taxon>Jatropha</taxon>
    </lineage>
</organism>
<evidence type="ECO:0000256" key="4">
    <source>
        <dbReference type="ARBA" id="ARBA00022692"/>
    </source>
</evidence>
<dbReference type="Pfam" id="PF19055">
    <property type="entry name" value="ABC2_membrane_7"/>
    <property type="match status" value="1"/>
</dbReference>
<dbReference type="Pfam" id="PF01061">
    <property type="entry name" value="ABC2_membrane"/>
    <property type="match status" value="1"/>
</dbReference>
<evidence type="ECO:0000256" key="3">
    <source>
        <dbReference type="ARBA" id="ARBA00022448"/>
    </source>
</evidence>
<dbReference type="InterPro" id="IPR017871">
    <property type="entry name" value="ABC_transporter-like_CS"/>
</dbReference>
<evidence type="ECO:0000256" key="1">
    <source>
        <dbReference type="ARBA" id="ARBA00004141"/>
    </source>
</evidence>
<feature type="domain" description="ABC transporter" evidence="11">
    <location>
        <begin position="28"/>
        <end position="271"/>
    </location>
</feature>
<dbReference type="PANTHER" id="PTHR48042:SF8">
    <property type="entry name" value="ABC-2 TYPE TRANSPORTER TRANSMEMBRANE DOMAIN-CONTAINING PROTEIN"/>
    <property type="match status" value="1"/>
</dbReference>
<feature type="transmembrane region" description="Helical" evidence="10">
    <location>
        <begin position="411"/>
        <end position="434"/>
    </location>
</feature>
<dbReference type="InterPro" id="IPR013525">
    <property type="entry name" value="ABC2_TM"/>
</dbReference>
<dbReference type="InterPro" id="IPR027417">
    <property type="entry name" value="P-loop_NTPase"/>
</dbReference>
<keyword evidence="5" id="KW-0547">Nucleotide-binding</keyword>
<comment type="subcellular location">
    <subcellularLocation>
        <location evidence="1">Membrane</location>
        <topology evidence="1">Multi-pass membrane protein</topology>
    </subcellularLocation>
</comment>
<dbReference type="PROSITE" id="PS00211">
    <property type="entry name" value="ABC_TRANSPORTER_1"/>
    <property type="match status" value="1"/>
</dbReference>
<evidence type="ECO:0000256" key="10">
    <source>
        <dbReference type="SAM" id="Phobius"/>
    </source>
</evidence>
<dbReference type="InterPro" id="IPR003439">
    <property type="entry name" value="ABC_transporter-like_ATP-bd"/>
</dbReference>
<dbReference type="Gene3D" id="3.40.50.300">
    <property type="entry name" value="P-loop containing nucleotide triphosphate hydrolases"/>
    <property type="match status" value="1"/>
</dbReference>
<evidence type="ECO:0000256" key="7">
    <source>
        <dbReference type="ARBA" id="ARBA00022989"/>
    </source>
</evidence>
<dbReference type="PROSITE" id="PS50893">
    <property type="entry name" value="ABC_TRANSPORTER_2"/>
    <property type="match status" value="1"/>
</dbReference>
<dbReference type="AlphaFoldDB" id="A0A067JTB4"/>
<feature type="transmembrane region" description="Helical" evidence="10">
    <location>
        <begin position="335"/>
        <end position="360"/>
    </location>
</feature>
<dbReference type="InterPro" id="IPR003593">
    <property type="entry name" value="AAA+_ATPase"/>
</dbReference>
<dbReference type="EMBL" id="KK914930">
    <property type="protein sequence ID" value="KDP26073.1"/>
    <property type="molecule type" value="Genomic_DNA"/>
</dbReference>
<protein>
    <recommendedName>
        <fullName evidence="11">ABC transporter domain-containing protein</fullName>
    </recommendedName>
</protein>
<dbReference type="GO" id="GO:0140359">
    <property type="term" value="F:ABC-type transporter activity"/>
    <property type="evidence" value="ECO:0007669"/>
    <property type="project" value="InterPro"/>
</dbReference>
<reference evidence="12 13" key="1">
    <citation type="journal article" date="2014" name="PLoS ONE">
        <title>Global Analysis of Gene Expression Profiles in Physic Nut (Jatropha curcas L.) Seedlings Exposed to Salt Stress.</title>
        <authorList>
            <person name="Zhang L."/>
            <person name="Zhang C."/>
            <person name="Wu P."/>
            <person name="Chen Y."/>
            <person name="Li M."/>
            <person name="Jiang H."/>
            <person name="Wu G."/>
        </authorList>
    </citation>
    <scope>NUCLEOTIDE SEQUENCE [LARGE SCALE GENOMIC DNA]</scope>
    <source>
        <strain evidence="13">cv. GZQX0401</strain>
        <tissue evidence="12">Young leaves</tissue>
    </source>
</reference>
<dbReference type="InterPro" id="IPR052215">
    <property type="entry name" value="Plant_ABCG"/>
</dbReference>
<dbReference type="GO" id="GO:0005524">
    <property type="term" value="F:ATP binding"/>
    <property type="evidence" value="ECO:0007669"/>
    <property type="project" value="UniProtKB-KW"/>
</dbReference>
<keyword evidence="7 10" id="KW-1133">Transmembrane helix</keyword>
<feature type="transmembrane region" description="Helical" evidence="10">
    <location>
        <begin position="446"/>
        <end position="469"/>
    </location>
</feature>
<evidence type="ECO:0000256" key="2">
    <source>
        <dbReference type="ARBA" id="ARBA00005814"/>
    </source>
</evidence>
<dbReference type="SMART" id="SM00382">
    <property type="entry name" value="AAA"/>
    <property type="match status" value="1"/>
</dbReference>
<evidence type="ECO:0000256" key="9">
    <source>
        <dbReference type="SAM" id="MobiDB-lite"/>
    </source>
</evidence>
<name>A0A067JTB4_JATCU</name>
<evidence type="ECO:0000256" key="8">
    <source>
        <dbReference type="ARBA" id="ARBA00023136"/>
    </source>
</evidence>
<evidence type="ECO:0000259" key="11">
    <source>
        <dbReference type="PROSITE" id="PS50893"/>
    </source>
</evidence>
<evidence type="ECO:0000313" key="12">
    <source>
        <dbReference type="EMBL" id="KDP26073.1"/>
    </source>
</evidence>
<evidence type="ECO:0000256" key="5">
    <source>
        <dbReference type="ARBA" id="ARBA00022741"/>
    </source>
</evidence>
<feature type="transmembrane region" description="Helical" evidence="10">
    <location>
        <begin position="372"/>
        <end position="391"/>
    </location>
</feature>
<feature type="transmembrane region" description="Helical" evidence="10">
    <location>
        <begin position="475"/>
        <end position="496"/>
    </location>
</feature>
<keyword evidence="8 10" id="KW-0472">Membrane</keyword>
<dbReference type="CDD" id="cd03213">
    <property type="entry name" value="ABCG_EPDR"/>
    <property type="match status" value="1"/>
</dbReference>
<accession>A0A067JTB4</accession>
<sequence>MERKAREEEEVDVEKLSLHLVWEDVSVMLAKNIWLQSKKNEINNRKLLNRVSGYALPHRILAIMGPSGSGKSTLLDALAGRLSPNVIMSGNVLLNGKQRSIGCKSISYVTQEDFFLGSLTVRETVTYSAHLRLPTTMSKNEMNEVVENTIIKMGLQECAENKIGNWLLRGISGGEKRRLSISLEILTQPHVMFLDEPTSGLDSASAFFVIQVLRNIALEGRLVVCSIHQPSSYIFDLFDDLCLLSSGETIYFGEAKTAIKFFAEAGFPCPTRTNPSDHFLRCINSDFDKIVSIRLRSKNDHEELASDLKMTRSSWWKRLWILTKRSFVNMTRDVAYFWIRILFCILVSLGAGIMFFDIGLSAPAILARVKCYAFFYGLLLCLCVGGLPSVAEEWKVVYYERFNGHYGEGEFVFANLVSSFPFLAIMALSSGTIIHYMMKFHMGFSILWHFCINLFCCLSIMECVTMIVALLLPNFLMGMGVSSAIIMLLIMASGLYRPIPNLPSFFWRYPTSYISFTSWAVQGQLKNDMIGLEFEPLVPGDPKVKGEKVLKADLGVNLKYTKWWDLAALLLLLLCHRVVFFLVLKYKERAVLKLQRLCIKTPSNSFRRDKHGSFRRQQPLHALSSQEGLASPLPN</sequence>
<evidence type="ECO:0000313" key="13">
    <source>
        <dbReference type="Proteomes" id="UP000027138"/>
    </source>
</evidence>
<dbReference type="OrthoDB" id="66620at2759"/>
<dbReference type="Proteomes" id="UP000027138">
    <property type="component" value="Unassembled WGS sequence"/>
</dbReference>
<comment type="similarity">
    <text evidence="2">Belongs to the ABC transporter superfamily. ABCG family. Eye pigment precursor importer (TC 3.A.1.204) subfamily.</text>
</comment>
<keyword evidence="3" id="KW-0813">Transport</keyword>
<keyword evidence="4 10" id="KW-0812">Transmembrane</keyword>
<dbReference type="GO" id="GO:0016020">
    <property type="term" value="C:membrane"/>
    <property type="evidence" value="ECO:0007669"/>
    <property type="project" value="UniProtKB-SubCell"/>
</dbReference>
<dbReference type="GO" id="GO:0016887">
    <property type="term" value="F:ATP hydrolysis activity"/>
    <property type="evidence" value="ECO:0007669"/>
    <property type="project" value="InterPro"/>
</dbReference>
<feature type="region of interest" description="Disordered" evidence="9">
    <location>
        <begin position="608"/>
        <end position="635"/>
    </location>
</feature>
<dbReference type="InterPro" id="IPR043926">
    <property type="entry name" value="ABCG_dom"/>
</dbReference>
<dbReference type="Pfam" id="PF00005">
    <property type="entry name" value="ABC_tran"/>
    <property type="match status" value="1"/>
</dbReference>